<feature type="compositionally biased region" description="Low complexity" evidence="8">
    <location>
        <begin position="909"/>
        <end position="920"/>
    </location>
</feature>
<dbReference type="OrthoDB" id="21629at2759"/>
<feature type="compositionally biased region" description="Pro residues" evidence="8">
    <location>
        <begin position="382"/>
        <end position="392"/>
    </location>
</feature>
<evidence type="ECO:0000256" key="3">
    <source>
        <dbReference type="ARBA" id="ARBA00020733"/>
    </source>
</evidence>
<accession>A0A8H6SEV3</accession>
<reference evidence="9" key="1">
    <citation type="submission" date="2020-05" db="EMBL/GenBank/DDBJ databases">
        <title>Mycena genomes resolve the evolution of fungal bioluminescence.</title>
        <authorList>
            <person name="Tsai I.J."/>
        </authorList>
    </citation>
    <scope>NUCLEOTIDE SEQUENCE</scope>
    <source>
        <strain evidence="9">171206Taipei</strain>
    </source>
</reference>
<feature type="compositionally biased region" description="Polar residues" evidence="8">
    <location>
        <begin position="738"/>
        <end position="753"/>
    </location>
</feature>
<dbReference type="AlphaFoldDB" id="A0A8H6SEV3"/>
<proteinExistence type="inferred from homology"/>
<dbReference type="InterPro" id="IPR025279">
    <property type="entry name" value="NST1"/>
</dbReference>
<feature type="compositionally biased region" description="Basic residues" evidence="8">
    <location>
        <begin position="601"/>
        <end position="611"/>
    </location>
</feature>
<keyword evidence="4 7" id="KW-0963">Cytoplasm</keyword>
<dbReference type="RefSeq" id="XP_037217790.1">
    <property type="nucleotide sequence ID" value="XM_037366378.1"/>
</dbReference>
<feature type="compositionally biased region" description="Basic residues" evidence="8">
    <location>
        <begin position="344"/>
        <end position="355"/>
    </location>
</feature>
<keyword evidence="5 7" id="KW-0346">Stress response</keyword>
<dbReference type="Pfam" id="PF13945">
    <property type="entry name" value="NST1"/>
    <property type="match status" value="1"/>
</dbReference>
<feature type="compositionally biased region" description="Pro residues" evidence="8">
    <location>
        <begin position="154"/>
        <end position="163"/>
    </location>
</feature>
<feature type="compositionally biased region" description="Basic and acidic residues" evidence="8">
    <location>
        <begin position="587"/>
        <end position="596"/>
    </location>
</feature>
<feature type="compositionally biased region" description="Polar residues" evidence="8">
    <location>
        <begin position="1031"/>
        <end position="1043"/>
    </location>
</feature>
<feature type="compositionally biased region" description="Low complexity" evidence="8">
    <location>
        <begin position="404"/>
        <end position="416"/>
    </location>
</feature>
<feature type="compositionally biased region" description="Basic and acidic residues" evidence="8">
    <location>
        <begin position="612"/>
        <end position="634"/>
    </location>
</feature>
<evidence type="ECO:0000313" key="9">
    <source>
        <dbReference type="EMBL" id="KAF7297431.1"/>
    </source>
</evidence>
<evidence type="ECO:0000256" key="1">
    <source>
        <dbReference type="ARBA" id="ARBA00004496"/>
    </source>
</evidence>
<feature type="compositionally biased region" description="Basic and acidic residues" evidence="8">
    <location>
        <begin position="641"/>
        <end position="720"/>
    </location>
</feature>
<dbReference type="PANTHER" id="PTHR22175:SF0">
    <property type="entry name" value="SMALL ACIDIC PROTEIN"/>
    <property type="match status" value="1"/>
</dbReference>
<feature type="region of interest" description="Disordered" evidence="8">
    <location>
        <begin position="338"/>
        <end position="419"/>
    </location>
</feature>
<evidence type="ECO:0000256" key="8">
    <source>
        <dbReference type="SAM" id="MobiDB-lite"/>
    </source>
</evidence>
<feature type="compositionally biased region" description="Polar residues" evidence="8">
    <location>
        <begin position="215"/>
        <end position="224"/>
    </location>
</feature>
<dbReference type="GeneID" id="59348894"/>
<evidence type="ECO:0000256" key="2">
    <source>
        <dbReference type="ARBA" id="ARBA00007112"/>
    </source>
</evidence>
<feature type="compositionally biased region" description="Pro residues" evidence="8">
    <location>
        <begin position="814"/>
        <end position="829"/>
    </location>
</feature>
<dbReference type="Proteomes" id="UP000636479">
    <property type="component" value="Unassembled WGS sequence"/>
</dbReference>
<feature type="compositionally biased region" description="Acidic residues" evidence="8">
    <location>
        <begin position="488"/>
        <end position="520"/>
    </location>
</feature>
<feature type="compositionally biased region" description="Acidic residues" evidence="8">
    <location>
        <begin position="359"/>
        <end position="381"/>
    </location>
</feature>
<keyword evidence="10" id="KW-1185">Reference proteome</keyword>
<comment type="caution">
    <text evidence="9">The sequence shown here is derived from an EMBL/GenBank/DDBJ whole genome shotgun (WGS) entry which is preliminary data.</text>
</comment>
<evidence type="ECO:0000256" key="5">
    <source>
        <dbReference type="ARBA" id="ARBA00023016"/>
    </source>
</evidence>
<feature type="region of interest" description="Disordered" evidence="8">
    <location>
        <begin position="584"/>
        <end position="927"/>
    </location>
</feature>
<organism evidence="9 10">
    <name type="scientific">Mycena indigotica</name>
    <dbReference type="NCBI Taxonomy" id="2126181"/>
    <lineage>
        <taxon>Eukaryota</taxon>
        <taxon>Fungi</taxon>
        <taxon>Dikarya</taxon>
        <taxon>Basidiomycota</taxon>
        <taxon>Agaricomycotina</taxon>
        <taxon>Agaricomycetes</taxon>
        <taxon>Agaricomycetidae</taxon>
        <taxon>Agaricales</taxon>
        <taxon>Marasmiineae</taxon>
        <taxon>Mycenaceae</taxon>
        <taxon>Mycena</taxon>
    </lineage>
</organism>
<evidence type="ECO:0000256" key="4">
    <source>
        <dbReference type="ARBA" id="ARBA00022490"/>
    </source>
</evidence>
<sequence length="1043" mass="110878">MGKKRQSNRPAILRNPTLSSPTSPHSPSAISETTPDPEGQEALTAAALAATNELIATAKELYMSLGGDSSDVDVADDSAEEEVKALLGADAPYWSALPKSVRQFVGRVYKLKGGEAAGLARSVREAAAALVPSATLVDEPLASADQFFSASPAMAPPPPPPPSSVSIGKKPMAYQQAPVPPATAPRSARAAAKAPASYQEAPPKGKGQPAKPAAESNNKIWSTSSIEERERIRDFWLGLAEEERRDLVRVEKDTVLRKMKEEQKHSCSCAVCGRKRTAIEDELQVLYDAYYEDLEQYALYQQQYLSSNRTIPPPPGPGPFPGSVEVDRYGAVVAGAVGYPPAPARRKKKGRRRARREPDDEPDVYEEEIEEPDESDQEEEPPPPPPAVPVAPPAVNGRGRPQLAARGGRTAVGRGAVDMKGKIAASVSTGVGGPTSILTVADDLLKNDGRKFLEMMEQLAERRLAREEEAAGGVSGDEDDSASSNSIDGDDGVSSDGEEGESENEDDDGESEGESADDDGDSSHSASGSEEEDETVLTEEQKMEEGKRMFSIFAARMFEQRVLQAYRERVAQERQAQLLRELADEDELKREREVKKQSQAQKKKDKKRQQKLAKEEKEASKAAERAVEEAEHKAKQAAMEEEQRKKKDEEKAKREAARKLQDEERRKKLAEEAERERKRKEKEEKIKAEKREKDEKEKKAREEREAKERERKKAEEKAKAAEASAAKARSAAAAAAASLTTTPTRSPHVNGQSKKILHKPVTQSPAAPPPSVTPVVVAPVPPRQIARPIHAHSMSMSSSLPPVPTPVYAQQQVVPPPISPRGGYAPPPFGGFAAGPSTIQPRVFPDAVAASSFHRPPISTPAPIGPPRRPSLIGGEPVPISPGPIGRPAPIARPAPVSASTQDSGSGSGSASPARRSPSPKGILGSSALLADDDEVVAVPVRRPVGAGVVGSGAGAAGWGAPGSGSVVGPPGRAPPGSGFGLAPAFTGPPIGAGRAVGPGAGLWGNNAVNNPPPPEWHPTGFYPRAGYLGNSATSPGSPQQQQ</sequence>
<feature type="compositionally biased region" description="Low complexity" evidence="8">
    <location>
        <begin position="16"/>
        <end position="28"/>
    </location>
</feature>
<evidence type="ECO:0000256" key="7">
    <source>
        <dbReference type="RuleBase" id="RU049441"/>
    </source>
</evidence>
<gene>
    <name evidence="9" type="ORF">MIND_00976700</name>
</gene>
<feature type="compositionally biased region" description="Low complexity" evidence="8">
    <location>
        <begin position="773"/>
        <end position="799"/>
    </location>
</feature>
<feature type="region of interest" description="Disordered" evidence="8">
    <location>
        <begin position="463"/>
        <end position="543"/>
    </location>
</feature>
<feature type="compositionally biased region" description="Low complexity" evidence="8">
    <location>
        <begin position="184"/>
        <end position="214"/>
    </location>
</feature>
<comment type="subcellular location">
    <subcellularLocation>
        <location evidence="1 7">Cytoplasm</location>
    </subcellularLocation>
</comment>
<protein>
    <recommendedName>
        <fullName evidence="3 7">Stress response protein NST1</fullName>
    </recommendedName>
</protein>
<comment type="similarity">
    <text evidence="2 7">Belongs to the NST1 family.</text>
</comment>
<feature type="compositionally biased region" description="Pro residues" evidence="8">
    <location>
        <begin position="858"/>
        <end position="869"/>
    </location>
</feature>
<dbReference type="EMBL" id="JACAZF010000008">
    <property type="protein sequence ID" value="KAF7297431.1"/>
    <property type="molecule type" value="Genomic_DNA"/>
</dbReference>
<evidence type="ECO:0000256" key="6">
    <source>
        <dbReference type="ARBA" id="ARBA00023054"/>
    </source>
</evidence>
<dbReference type="PANTHER" id="PTHR22175">
    <property type="entry name" value="SMALL ACIDIC PROTEIN-RELATED"/>
    <property type="match status" value="1"/>
</dbReference>
<feature type="compositionally biased region" description="Pro residues" evidence="8">
    <location>
        <begin position="879"/>
        <end position="893"/>
    </location>
</feature>
<dbReference type="GO" id="GO:0005737">
    <property type="term" value="C:cytoplasm"/>
    <property type="evidence" value="ECO:0007669"/>
    <property type="project" value="UniProtKB-SubCell"/>
</dbReference>
<evidence type="ECO:0000313" key="10">
    <source>
        <dbReference type="Proteomes" id="UP000636479"/>
    </source>
</evidence>
<feature type="region of interest" description="Disordered" evidence="8">
    <location>
        <begin position="1003"/>
        <end position="1043"/>
    </location>
</feature>
<dbReference type="InterPro" id="IPR026714">
    <property type="entry name" value="SMAP"/>
</dbReference>
<feature type="region of interest" description="Disordered" evidence="8">
    <location>
        <begin position="148"/>
        <end position="224"/>
    </location>
</feature>
<feature type="region of interest" description="Disordered" evidence="8">
    <location>
        <begin position="1"/>
        <end position="39"/>
    </location>
</feature>
<name>A0A8H6SEV3_9AGAR</name>
<feature type="compositionally biased region" description="Low complexity" evidence="8">
    <location>
        <begin position="721"/>
        <end position="737"/>
    </location>
</feature>
<keyword evidence="6 7" id="KW-0175">Coiled coil</keyword>
<comment type="function">
    <text evidence="7">May act as a negative regulator of salt tolerance.</text>
</comment>